<dbReference type="GO" id="GO:0004965">
    <property type="term" value="F:G protein-coupled GABA receptor activity"/>
    <property type="evidence" value="ECO:0007669"/>
    <property type="project" value="InterPro"/>
</dbReference>
<reference evidence="11 12" key="1">
    <citation type="journal article" date="2019" name="Sci. Rep.">
        <title>Orb-weaving spider Araneus ventricosus genome elucidates the spidroin gene catalogue.</title>
        <authorList>
            <person name="Kono N."/>
            <person name="Nakamura H."/>
            <person name="Ohtoshi R."/>
            <person name="Moran D.A.P."/>
            <person name="Shinohara A."/>
            <person name="Yoshida Y."/>
            <person name="Fujiwara M."/>
            <person name="Mori M."/>
            <person name="Tomita M."/>
            <person name="Arakawa K."/>
        </authorList>
    </citation>
    <scope>NUCLEOTIDE SEQUENCE [LARGE SCALE GENOMIC DNA]</scope>
</reference>
<gene>
    <name evidence="11" type="primary">Gabbr1_0</name>
    <name evidence="11" type="ORF">AVEN_153362_1</name>
</gene>
<dbReference type="GO" id="GO:0038039">
    <property type="term" value="C:G protein-coupled receptor heterodimeric complex"/>
    <property type="evidence" value="ECO:0007669"/>
    <property type="project" value="TreeGrafter"/>
</dbReference>
<keyword evidence="6 11" id="KW-0675">Receptor</keyword>
<dbReference type="PANTHER" id="PTHR10519:SF77">
    <property type="entry name" value="GAMMA-AMINOBUTYRIC ACID TYPE B RECEPTOR SUBUNIT 1"/>
    <property type="match status" value="1"/>
</dbReference>
<accession>A0A4Y2X690</accession>
<dbReference type="PANTHER" id="PTHR10519">
    <property type="entry name" value="GABA-B RECEPTOR"/>
    <property type="match status" value="1"/>
</dbReference>
<keyword evidence="8" id="KW-0807">Transducer</keyword>
<dbReference type="Pfam" id="PF00003">
    <property type="entry name" value="7tm_3"/>
    <property type="match status" value="1"/>
</dbReference>
<evidence type="ECO:0000256" key="4">
    <source>
        <dbReference type="ARBA" id="ARBA00023040"/>
    </source>
</evidence>
<evidence type="ECO:0000256" key="1">
    <source>
        <dbReference type="ARBA" id="ARBA00004141"/>
    </source>
</evidence>
<evidence type="ECO:0000256" key="7">
    <source>
        <dbReference type="ARBA" id="ARBA00023180"/>
    </source>
</evidence>
<evidence type="ECO:0000256" key="5">
    <source>
        <dbReference type="ARBA" id="ARBA00023136"/>
    </source>
</evidence>
<comment type="subcellular location">
    <subcellularLocation>
        <location evidence="1">Membrane</location>
        <topology evidence="1">Multi-pass membrane protein</topology>
    </subcellularLocation>
</comment>
<dbReference type="AlphaFoldDB" id="A0A4Y2X690"/>
<evidence type="ECO:0000256" key="9">
    <source>
        <dbReference type="SAM" id="Phobius"/>
    </source>
</evidence>
<organism evidence="11 12">
    <name type="scientific">Araneus ventricosus</name>
    <name type="common">Orbweaver spider</name>
    <name type="synonym">Epeira ventricosa</name>
    <dbReference type="NCBI Taxonomy" id="182803"/>
    <lineage>
        <taxon>Eukaryota</taxon>
        <taxon>Metazoa</taxon>
        <taxon>Ecdysozoa</taxon>
        <taxon>Arthropoda</taxon>
        <taxon>Chelicerata</taxon>
        <taxon>Arachnida</taxon>
        <taxon>Araneae</taxon>
        <taxon>Araneomorphae</taxon>
        <taxon>Entelegynae</taxon>
        <taxon>Araneoidea</taxon>
        <taxon>Araneidae</taxon>
        <taxon>Araneus</taxon>
    </lineage>
</organism>
<dbReference type="Proteomes" id="UP000499080">
    <property type="component" value="Unassembled WGS sequence"/>
</dbReference>
<feature type="transmembrane region" description="Helical" evidence="9">
    <location>
        <begin position="110"/>
        <end position="131"/>
    </location>
</feature>
<dbReference type="PROSITE" id="PS50259">
    <property type="entry name" value="G_PROTEIN_RECEP_F3_4"/>
    <property type="match status" value="1"/>
</dbReference>
<name>A0A4Y2X690_ARAVE</name>
<dbReference type="InterPro" id="IPR017978">
    <property type="entry name" value="GPCR_3_C"/>
</dbReference>
<feature type="domain" description="G-protein coupled receptors family 3 profile" evidence="10">
    <location>
        <begin position="68"/>
        <end position="166"/>
    </location>
</feature>
<evidence type="ECO:0000259" key="10">
    <source>
        <dbReference type="PROSITE" id="PS50259"/>
    </source>
</evidence>
<sequence length="185" mass="21508">MTLGRERPQNLFDIHRRVANGEFDIAGEEAQNLFDVHRNAKTNGEFGWVGRGGPQTYSDAHRNAKPKVRAWLLTMGFTLSYGAMFSKIWRVHKLSTKAKTDHKRKYSWKLYFMIGMLLLLDVLILSAWQIIDPLQRKMEVFPLEDPEFKEEDIKIEPQLEHCESENNAVWLGESGKPRITFPCFP</sequence>
<keyword evidence="5 9" id="KW-0472">Membrane</keyword>
<keyword evidence="12" id="KW-1185">Reference proteome</keyword>
<protein>
    <submittedName>
        <fullName evidence="11">Gamma-aminobutyric acid type B receptor subunit 1</fullName>
    </submittedName>
</protein>
<keyword evidence="4" id="KW-0297">G-protein coupled receptor</keyword>
<keyword evidence="3 9" id="KW-1133">Transmembrane helix</keyword>
<evidence type="ECO:0000256" key="3">
    <source>
        <dbReference type="ARBA" id="ARBA00022989"/>
    </source>
</evidence>
<evidence type="ECO:0000313" key="12">
    <source>
        <dbReference type="Proteomes" id="UP000499080"/>
    </source>
</evidence>
<dbReference type="GO" id="GO:0007214">
    <property type="term" value="P:gamma-aminobutyric acid signaling pathway"/>
    <property type="evidence" value="ECO:0007669"/>
    <property type="project" value="TreeGrafter"/>
</dbReference>
<proteinExistence type="predicted"/>
<dbReference type="EMBL" id="BGPR01072042">
    <property type="protein sequence ID" value="GBO45051.1"/>
    <property type="molecule type" value="Genomic_DNA"/>
</dbReference>
<evidence type="ECO:0000256" key="6">
    <source>
        <dbReference type="ARBA" id="ARBA00023170"/>
    </source>
</evidence>
<evidence type="ECO:0000256" key="8">
    <source>
        <dbReference type="ARBA" id="ARBA00023224"/>
    </source>
</evidence>
<dbReference type="InterPro" id="IPR002455">
    <property type="entry name" value="GPCR3_GABA-B"/>
</dbReference>
<evidence type="ECO:0000313" key="11">
    <source>
        <dbReference type="EMBL" id="GBO45051.1"/>
    </source>
</evidence>
<dbReference type="OrthoDB" id="17569at2759"/>
<keyword evidence="7" id="KW-0325">Glycoprotein</keyword>
<comment type="caution">
    <text evidence="11">The sequence shown here is derived from an EMBL/GenBank/DDBJ whole genome shotgun (WGS) entry which is preliminary data.</text>
</comment>
<dbReference type="PRINTS" id="PR01176">
    <property type="entry name" value="GABABRECEPTR"/>
</dbReference>
<feature type="transmembrane region" description="Helical" evidence="9">
    <location>
        <begin position="70"/>
        <end position="89"/>
    </location>
</feature>
<keyword evidence="2 9" id="KW-0812">Transmembrane</keyword>
<evidence type="ECO:0000256" key="2">
    <source>
        <dbReference type="ARBA" id="ARBA00022692"/>
    </source>
</evidence>